<comment type="caution">
    <text evidence="13">The sequence shown here is derived from an EMBL/GenBank/DDBJ whole genome shotgun (WGS) entry which is preliminary data.</text>
</comment>
<accession>A0ABY1QIH8</accession>
<keyword evidence="6 12" id="KW-1133">Transmembrane helix</keyword>
<reference evidence="13 14" key="1">
    <citation type="submission" date="2017-05" db="EMBL/GenBank/DDBJ databases">
        <authorList>
            <person name="Varghese N."/>
            <person name="Submissions S."/>
        </authorList>
    </citation>
    <scope>NUCLEOTIDE SEQUENCE [LARGE SCALE GENOMIC DNA]</scope>
    <source>
        <strain evidence="13 14">DSM 25457</strain>
    </source>
</reference>
<feature type="transmembrane region" description="Helical" evidence="12">
    <location>
        <begin position="268"/>
        <end position="293"/>
    </location>
</feature>
<feature type="transmembrane region" description="Helical" evidence="12">
    <location>
        <begin position="112"/>
        <end position="129"/>
    </location>
</feature>
<feature type="transmembrane region" description="Helical" evidence="12">
    <location>
        <begin position="171"/>
        <end position="195"/>
    </location>
</feature>
<evidence type="ECO:0000256" key="7">
    <source>
        <dbReference type="ARBA" id="ARBA00023053"/>
    </source>
</evidence>
<dbReference type="Proteomes" id="UP001158067">
    <property type="component" value="Unassembled WGS sequence"/>
</dbReference>
<keyword evidence="5 12" id="KW-0812">Transmembrane</keyword>
<keyword evidence="14" id="KW-1185">Reference proteome</keyword>
<keyword evidence="8" id="KW-0406">Ion transport</keyword>
<evidence type="ECO:0000256" key="2">
    <source>
        <dbReference type="ARBA" id="ARBA00006434"/>
    </source>
</evidence>
<sequence>MHFLDYLVVVAYLGLMLGLGVFFGRNQSRREFFAAGNSMGWLPVGLSVMATLFSSNSFVFYPAAALGDSLRIGLSLVAFALMTPIVVMVFIPVYTRLKVETAYQYLELRFHVSVRILASGLFVLLRIGWMASATYAASVVVSSVMGVSQIAVIVGLGIVSVGYTMVGGLRAVMWTDVIQFFVFVTTILVTLGLIVQLTDASVMEIFHTYFDGREGLVLDFTPSMTLPYGSWVILIGVFLEGLSAFGADQVAVQRYISSRSERSSQLGAVLNLFGLWIVIPGLMMIGVGLFAYFTEHSSELGTGTLTEILAGDSKVADRALPDFVRVHFPAGLAGLFLAALMAAIMSSIDSGVHSVTTAVVVDFRDRLFPHLRPDNERAEIRWIRTLVVIIGAITITLACFVGPLGNVFDICKMLTAAFGGPLLAIFILAFFSKRATWLAVLLSVSISTIFTLALMCTQDWFSIWYWPIGFGTAMVLGWLASYLQAAEPTEYTFFQIMKHQDGDV</sequence>
<feature type="transmembrane region" description="Helical" evidence="12">
    <location>
        <begin position="228"/>
        <end position="247"/>
    </location>
</feature>
<evidence type="ECO:0000256" key="8">
    <source>
        <dbReference type="ARBA" id="ARBA00023065"/>
    </source>
</evidence>
<evidence type="ECO:0000313" key="14">
    <source>
        <dbReference type="Proteomes" id="UP001158067"/>
    </source>
</evidence>
<proteinExistence type="inferred from homology"/>
<organism evidence="13 14">
    <name type="scientific">Neorhodopirellula lusitana</name>
    <dbReference type="NCBI Taxonomy" id="445327"/>
    <lineage>
        <taxon>Bacteria</taxon>
        <taxon>Pseudomonadati</taxon>
        <taxon>Planctomycetota</taxon>
        <taxon>Planctomycetia</taxon>
        <taxon>Pirellulales</taxon>
        <taxon>Pirellulaceae</taxon>
        <taxon>Neorhodopirellula</taxon>
    </lineage>
</organism>
<feature type="transmembrane region" description="Helical" evidence="12">
    <location>
        <begin position="382"/>
        <end position="404"/>
    </location>
</feature>
<evidence type="ECO:0000256" key="11">
    <source>
        <dbReference type="RuleBase" id="RU362091"/>
    </source>
</evidence>
<keyword evidence="4" id="KW-1003">Cell membrane</keyword>
<keyword evidence="3" id="KW-0813">Transport</keyword>
<evidence type="ECO:0000256" key="6">
    <source>
        <dbReference type="ARBA" id="ARBA00022989"/>
    </source>
</evidence>
<dbReference type="InterPro" id="IPR001734">
    <property type="entry name" value="Na/solute_symporter"/>
</dbReference>
<comment type="subcellular location">
    <subcellularLocation>
        <location evidence="1">Cell membrane</location>
        <topology evidence="1">Multi-pass membrane protein</topology>
    </subcellularLocation>
</comment>
<feature type="transmembrane region" description="Helical" evidence="12">
    <location>
        <begin position="70"/>
        <end position="91"/>
    </location>
</feature>
<evidence type="ECO:0000256" key="9">
    <source>
        <dbReference type="ARBA" id="ARBA00023136"/>
    </source>
</evidence>
<feature type="transmembrane region" description="Helical" evidence="12">
    <location>
        <begin position="335"/>
        <end position="361"/>
    </location>
</feature>
<keyword evidence="9 12" id="KW-0472">Membrane</keyword>
<feature type="transmembrane region" description="Helical" evidence="12">
    <location>
        <begin position="410"/>
        <end position="431"/>
    </location>
</feature>
<gene>
    <name evidence="13" type="ORF">SAMN06265222_11561</name>
</gene>
<dbReference type="EMBL" id="FXUG01000015">
    <property type="protein sequence ID" value="SMP72341.1"/>
    <property type="molecule type" value="Genomic_DNA"/>
</dbReference>
<dbReference type="PROSITE" id="PS50283">
    <property type="entry name" value="NA_SOLUT_SYMP_3"/>
    <property type="match status" value="1"/>
</dbReference>
<dbReference type="Gene3D" id="1.20.1730.10">
    <property type="entry name" value="Sodium/glucose cotransporter"/>
    <property type="match status" value="1"/>
</dbReference>
<feature type="transmembrane region" description="Helical" evidence="12">
    <location>
        <begin position="135"/>
        <end position="159"/>
    </location>
</feature>
<dbReference type="InterPro" id="IPR051163">
    <property type="entry name" value="Sodium:Solute_Symporter_SSF"/>
</dbReference>
<evidence type="ECO:0000256" key="5">
    <source>
        <dbReference type="ARBA" id="ARBA00022692"/>
    </source>
</evidence>
<evidence type="ECO:0000256" key="3">
    <source>
        <dbReference type="ARBA" id="ARBA00022448"/>
    </source>
</evidence>
<dbReference type="PANTHER" id="PTHR42985:SF40">
    <property type="entry name" value="LD47995P-RELATED"/>
    <property type="match status" value="1"/>
</dbReference>
<name>A0ABY1QIH8_9BACT</name>
<feature type="transmembrane region" description="Helical" evidence="12">
    <location>
        <begin position="438"/>
        <end position="457"/>
    </location>
</feature>
<protein>
    <submittedName>
        <fullName evidence="13">Solute:Na+ symporter, SSS family</fullName>
    </submittedName>
</protein>
<evidence type="ECO:0000256" key="4">
    <source>
        <dbReference type="ARBA" id="ARBA00022475"/>
    </source>
</evidence>
<evidence type="ECO:0000256" key="10">
    <source>
        <dbReference type="ARBA" id="ARBA00023201"/>
    </source>
</evidence>
<evidence type="ECO:0000256" key="1">
    <source>
        <dbReference type="ARBA" id="ARBA00004651"/>
    </source>
</evidence>
<feature type="transmembrane region" description="Helical" evidence="12">
    <location>
        <begin position="6"/>
        <end position="23"/>
    </location>
</feature>
<evidence type="ECO:0000256" key="12">
    <source>
        <dbReference type="SAM" id="Phobius"/>
    </source>
</evidence>
<dbReference type="NCBIfam" id="TIGR00813">
    <property type="entry name" value="sss"/>
    <property type="match status" value="1"/>
</dbReference>
<dbReference type="InterPro" id="IPR038377">
    <property type="entry name" value="Na/Glc_symporter_sf"/>
</dbReference>
<keyword evidence="10" id="KW-0739">Sodium transport</keyword>
<evidence type="ECO:0000313" key="13">
    <source>
        <dbReference type="EMBL" id="SMP72341.1"/>
    </source>
</evidence>
<keyword evidence="7" id="KW-0915">Sodium</keyword>
<dbReference type="Pfam" id="PF00474">
    <property type="entry name" value="SSF"/>
    <property type="match status" value="1"/>
</dbReference>
<dbReference type="PANTHER" id="PTHR42985">
    <property type="entry name" value="SODIUM-COUPLED MONOCARBOXYLATE TRANSPORTER"/>
    <property type="match status" value="1"/>
</dbReference>
<comment type="similarity">
    <text evidence="2 11">Belongs to the sodium:solute symporter (SSF) (TC 2.A.21) family.</text>
</comment>
<feature type="transmembrane region" description="Helical" evidence="12">
    <location>
        <begin position="463"/>
        <end position="483"/>
    </location>
</feature>
<dbReference type="RefSeq" id="WP_283434596.1">
    <property type="nucleotide sequence ID" value="NZ_FXUG01000015.1"/>
</dbReference>